<evidence type="ECO:0000256" key="5">
    <source>
        <dbReference type="ARBA" id="ARBA00022741"/>
    </source>
</evidence>
<comment type="similarity">
    <text evidence="2">Belongs to the ABC transporter superfamily.</text>
</comment>
<evidence type="ECO:0000256" key="4">
    <source>
        <dbReference type="ARBA" id="ARBA00022475"/>
    </source>
</evidence>
<evidence type="ECO:0000256" key="6">
    <source>
        <dbReference type="ARBA" id="ARBA00022840"/>
    </source>
</evidence>
<keyword evidence="3" id="KW-0813">Transport</keyword>
<dbReference type="SUPFAM" id="SSF52540">
    <property type="entry name" value="P-loop containing nucleoside triphosphate hydrolases"/>
    <property type="match status" value="1"/>
</dbReference>
<keyword evidence="6 9" id="KW-0067">ATP-binding</keyword>
<dbReference type="SMART" id="SM00382">
    <property type="entry name" value="AAA"/>
    <property type="match status" value="1"/>
</dbReference>
<dbReference type="GO" id="GO:0005524">
    <property type="term" value="F:ATP binding"/>
    <property type="evidence" value="ECO:0007669"/>
    <property type="project" value="UniProtKB-KW"/>
</dbReference>
<keyword evidence="7" id="KW-0472">Membrane</keyword>
<feature type="domain" description="ABC transporter" evidence="8">
    <location>
        <begin position="19"/>
        <end position="269"/>
    </location>
</feature>
<dbReference type="PANTHER" id="PTHR43297">
    <property type="entry name" value="OLIGOPEPTIDE TRANSPORT ATP-BINDING PROTEIN APPD"/>
    <property type="match status" value="1"/>
</dbReference>
<dbReference type="PANTHER" id="PTHR43297:SF2">
    <property type="entry name" value="DIPEPTIDE TRANSPORT ATP-BINDING PROTEIN DPPD"/>
    <property type="match status" value="1"/>
</dbReference>
<dbReference type="InterPro" id="IPR003593">
    <property type="entry name" value="AAA+_ATPase"/>
</dbReference>
<keyword evidence="4" id="KW-1003">Cell membrane</keyword>
<name>A0ABX6YJK0_9MICO</name>
<dbReference type="NCBIfam" id="TIGR01727">
    <property type="entry name" value="oligo_HPY"/>
    <property type="match status" value="1"/>
</dbReference>
<evidence type="ECO:0000256" key="3">
    <source>
        <dbReference type="ARBA" id="ARBA00022448"/>
    </source>
</evidence>
<dbReference type="InterPro" id="IPR050388">
    <property type="entry name" value="ABC_Ni/Peptide_Import"/>
</dbReference>
<evidence type="ECO:0000256" key="7">
    <source>
        <dbReference type="ARBA" id="ARBA00023136"/>
    </source>
</evidence>
<dbReference type="PROSITE" id="PS50893">
    <property type="entry name" value="ABC_TRANSPORTER_2"/>
    <property type="match status" value="1"/>
</dbReference>
<evidence type="ECO:0000313" key="10">
    <source>
        <dbReference type="Proteomes" id="UP000662814"/>
    </source>
</evidence>
<proteinExistence type="inferred from homology"/>
<sequence>MTTLQPSTMPSVPSDDELLAVTDVALGVRRGAAETRIVDRVSFDVAPTQRFGIVGESGSGKSMTLRAIAGLLPRGVEVLSGQISYRGRDLSALGPAERRALMGPEIAMIFQEPMTALNPVTRVGDQIAEGPRRHLKLNGKEARELAVDMMAKTGIPDPARRAQAYPHELSGGLRQRVMIAMALSCRPKLLLCDEPTTALDVTVQHQVLRQLEALCDDFGAALVFVTHDLAVVNQTCSDLAVMYAGRIVESGGVKDVFRDPRHPYTRGLLDSAPDFDRPDRELVAIPGFPVNLADRPKGCSFAPRCSFAQKACLGSSPGLADVAPGRKAACFRTDELVQEASA</sequence>
<evidence type="ECO:0000313" key="9">
    <source>
        <dbReference type="EMBL" id="QPZ38937.1"/>
    </source>
</evidence>
<gene>
    <name evidence="9" type="ORF">HCR76_02205</name>
</gene>
<evidence type="ECO:0000256" key="2">
    <source>
        <dbReference type="ARBA" id="ARBA00005417"/>
    </source>
</evidence>
<accession>A0ABX6YJK0</accession>
<dbReference type="Proteomes" id="UP000662814">
    <property type="component" value="Chromosome"/>
</dbReference>
<dbReference type="InterPro" id="IPR027417">
    <property type="entry name" value="P-loop_NTPase"/>
</dbReference>
<dbReference type="CDD" id="cd03257">
    <property type="entry name" value="ABC_NikE_OppD_transporters"/>
    <property type="match status" value="1"/>
</dbReference>
<keyword evidence="10" id="KW-1185">Reference proteome</keyword>
<dbReference type="RefSeq" id="WP_198248121.1">
    <property type="nucleotide sequence ID" value="NZ_CP061169.1"/>
</dbReference>
<organism evidence="9 10">
    <name type="scientific">Paramicrobacterium chengjingii</name>
    <dbReference type="NCBI Taxonomy" id="2769067"/>
    <lineage>
        <taxon>Bacteria</taxon>
        <taxon>Bacillati</taxon>
        <taxon>Actinomycetota</taxon>
        <taxon>Actinomycetes</taxon>
        <taxon>Micrococcales</taxon>
        <taxon>Microbacteriaceae</taxon>
        <taxon>Paramicrobacterium</taxon>
    </lineage>
</organism>
<dbReference type="EMBL" id="CP061169">
    <property type="protein sequence ID" value="QPZ38937.1"/>
    <property type="molecule type" value="Genomic_DNA"/>
</dbReference>
<dbReference type="Pfam" id="PF08352">
    <property type="entry name" value="oligo_HPY"/>
    <property type="match status" value="1"/>
</dbReference>
<protein>
    <submittedName>
        <fullName evidence="9">ABC transporter ATP-binding protein</fullName>
    </submittedName>
</protein>
<dbReference type="InterPro" id="IPR003439">
    <property type="entry name" value="ABC_transporter-like_ATP-bd"/>
</dbReference>
<evidence type="ECO:0000256" key="1">
    <source>
        <dbReference type="ARBA" id="ARBA00004202"/>
    </source>
</evidence>
<keyword evidence="5" id="KW-0547">Nucleotide-binding</keyword>
<comment type="subcellular location">
    <subcellularLocation>
        <location evidence="1">Cell membrane</location>
        <topology evidence="1">Peripheral membrane protein</topology>
    </subcellularLocation>
</comment>
<reference evidence="9 10" key="1">
    <citation type="submission" date="2020-12" db="EMBL/GenBank/DDBJ databases">
        <title>Microbacterium sp. HY060.</title>
        <authorList>
            <person name="Zhou J."/>
        </authorList>
    </citation>
    <scope>NUCLEOTIDE SEQUENCE [LARGE SCALE GENOMIC DNA]</scope>
    <source>
        <strain evidence="9 10">HY60</strain>
    </source>
</reference>
<dbReference type="Pfam" id="PF00005">
    <property type="entry name" value="ABC_tran"/>
    <property type="match status" value="1"/>
</dbReference>
<evidence type="ECO:0000259" key="8">
    <source>
        <dbReference type="PROSITE" id="PS50893"/>
    </source>
</evidence>
<dbReference type="InterPro" id="IPR013563">
    <property type="entry name" value="Oligopep_ABC_C"/>
</dbReference>
<dbReference type="Gene3D" id="3.40.50.300">
    <property type="entry name" value="P-loop containing nucleotide triphosphate hydrolases"/>
    <property type="match status" value="1"/>
</dbReference>